<dbReference type="PANTHER" id="PTHR36766:SF38">
    <property type="entry name" value="DISEASE RESISTANCE PROTEIN RGA3"/>
    <property type="match status" value="1"/>
</dbReference>
<dbReference type="EMBL" id="BJWL01000014">
    <property type="protein sequence ID" value="GFZ00421.1"/>
    <property type="molecule type" value="Genomic_DNA"/>
</dbReference>
<keyword evidence="2" id="KW-0547">Nucleotide-binding</keyword>
<comment type="caution">
    <text evidence="6">The sequence shown here is derived from an EMBL/GenBank/DDBJ whole genome shotgun (WGS) entry which is preliminary data.</text>
</comment>
<keyword evidence="4" id="KW-0067">ATP-binding</keyword>
<gene>
    <name evidence="6" type="ORF">Acr_14g0000570</name>
</gene>
<keyword evidence="7" id="KW-1185">Reference proteome</keyword>
<dbReference type="AlphaFoldDB" id="A0A7J0FP46"/>
<proteinExistence type="predicted"/>
<dbReference type="GO" id="GO:0005524">
    <property type="term" value="F:ATP binding"/>
    <property type="evidence" value="ECO:0007669"/>
    <property type="project" value="UniProtKB-KW"/>
</dbReference>
<feature type="domain" description="Disease resistance N-terminal" evidence="5">
    <location>
        <begin position="8"/>
        <end position="94"/>
    </location>
</feature>
<dbReference type="OrthoDB" id="26890at2759"/>
<sequence length="551" mass="63457">MASVGEIALGAFLQVVFDKLASPEMLYFFRRESIRTQVMNWEKTLREIRAVLDDAEEKQITSKLVNLWLEELQDLAYDLDDLLDEFSTEALCEMIEKSQSTTNKIRAYFRTFMRLNLGWEDWCPYVGETEVRAFPCLIELSIKRCPELVSLFKGEEERQEQQQMKGLSFMMRLESLKLQDCKKLEKLPRWLHTFPFLGELKISFCPSLVSFPEKALKYIISPRGGLPSTLKHLTISMCGMLESLVAEEGMKINCPSLESFEINCCWNLKFLPDALYNDDNNLKNLRRFKIQGLHSLESIPEGWFSLPTNLREICIFSNKKLDALPHSLQNNINFRSLAVLQVGSLRTNTLKKISFDRFFSLETLSILNPILEEEEVELSVFPIEWMSLPTSLIQLTLDGFPYLETLCSRQFQKLTSLQKLSIRRCPRLASVPKEGLPPSLQELYIDYCAEFTSILEQGLPQSLLYLYIGNCPKFGSFPEEGLPQSLLRLVISSCPNLGSFPEQGLPLSLLVLYVLKCPILKRLCEKGKGKYWDLIRHIPEVTIDNRSIFDT</sequence>
<evidence type="ECO:0000313" key="7">
    <source>
        <dbReference type="Proteomes" id="UP000585474"/>
    </source>
</evidence>
<keyword evidence="3" id="KW-0611">Plant defense</keyword>
<organism evidence="6 7">
    <name type="scientific">Actinidia rufa</name>
    <dbReference type="NCBI Taxonomy" id="165716"/>
    <lineage>
        <taxon>Eukaryota</taxon>
        <taxon>Viridiplantae</taxon>
        <taxon>Streptophyta</taxon>
        <taxon>Embryophyta</taxon>
        <taxon>Tracheophyta</taxon>
        <taxon>Spermatophyta</taxon>
        <taxon>Magnoliopsida</taxon>
        <taxon>eudicotyledons</taxon>
        <taxon>Gunneridae</taxon>
        <taxon>Pentapetalae</taxon>
        <taxon>asterids</taxon>
        <taxon>Ericales</taxon>
        <taxon>Actinidiaceae</taxon>
        <taxon>Actinidia</taxon>
    </lineage>
</organism>
<evidence type="ECO:0000256" key="2">
    <source>
        <dbReference type="ARBA" id="ARBA00022741"/>
    </source>
</evidence>
<dbReference type="Gene3D" id="1.20.5.4130">
    <property type="match status" value="1"/>
</dbReference>
<dbReference type="InterPro" id="IPR041118">
    <property type="entry name" value="Rx_N"/>
</dbReference>
<protein>
    <recommendedName>
        <fullName evidence="5">Disease resistance N-terminal domain-containing protein</fullName>
    </recommendedName>
</protein>
<evidence type="ECO:0000259" key="5">
    <source>
        <dbReference type="Pfam" id="PF18052"/>
    </source>
</evidence>
<evidence type="ECO:0000256" key="3">
    <source>
        <dbReference type="ARBA" id="ARBA00022821"/>
    </source>
</evidence>
<accession>A0A7J0FP46</accession>
<dbReference type="SUPFAM" id="SSF52058">
    <property type="entry name" value="L domain-like"/>
    <property type="match status" value="1"/>
</dbReference>
<name>A0A7J0FP46_9ERIC</name>
<dbReference type="GO" id="GO:0006952">
    <property type="term" value="P:defense response"/>
    <property type="evidence" value="ECO:0007669"/>
    <property type="project" value="UniProtKB-KW"/>
</dbReference>
<dbReference type="Pfam" id="PF18052">
    <property type="entry name" value="Rx_N"/>
    <property type="match status" value="1"/>
</dbReference>
<dbReference type="PANTHER" id="PTHR36766">
    <property type="entry name" value="PLANT BROAD-SPECTRUM MILDEW RESISTANCE PROTEIN RPW8"/>
    <property type="match status" value="1"/>
</dbReference>
<dbReference type="Proteomes" id="UP000585474">
    <property type="component" value="Unassembled WGS sequence"/>
</dbReference>
<dbReference type="InterPro" id="IPR032675">
    <property type="entry name" value="LRR_dom_sf"/>
</dbReference>
<evidence type="ECO:0000256" key="1">
    <source>
        <dbReference type="ARBA" id="ARBA00022737"/>
    </source>
</evidence>
<reference evidence="6 7" key="1">
    <citation type="submission" date="2019-07" db="EMBL/GenBank/DDBJ databases">
        <title>De Novo Assembly of kiwifruit Actinidia rufa.</title>
        <authorList>
            <person name="Sugita-Konishi S."/>
            <person name="Sato K."/>
            <person name="Mori E."/>
            <person name="Abe Y."/>
            <person name="Kisaki G."/>
            <person name="Hamano K."/>
            <person name="Suezawa K."/>
            <person name="Otani M."/>
            <person name="Fukuda T."/>
            <person name="Manabe T."/>
            <person name="Gomi K."/>
            <person name="Tabuchi M."/>
            <person name="Akimitsu K."/>
            <person name="Kataoka I."/>
        </authorList>
    </citation>
    <scope>NUCLEOTIDE SEQUENCE [LARGE SCALE GENOMIC DNA]</scope>
    <source>
        <strain evidence="7">cv. Fuchu</strain>
    </source>
</reference>
<keyword evidence="1" id="KW-0677">Repeat</keyword>
<evidence type="ECO:0000313" key="6">
    <source>
        <dbReference type="EMBL" id="GFZ00421.1"/>
    </source>
</evidence>
<dbReference type="Gene3D" id="3.80.10.10">
    <property type="entry name" value="Ribonuclease Inhibitor"/>
    <property type="match status" value="3"/>
</dbReference>
<evidence type="ECO:0000256" key="4">
    <source>
        <dbReference type="ARBA" id="ARBA00022840"/>
    </source>
</evidence>